<evidence type="ECO:0000313" key="5">
    <source>
        <dbReference type="Proteomes" id="UP000693672"/>
    </source>
</evidence>
<dbReference type="EMBL" id="CAJVAS010000055">
    <property type="protein sequence ID" value="CAG7650688.1"/>
    <property type="molecule type" value="Genomic_DNA"/>
</dbReference>
<dbReference type="RefSeq" id="WP_218095815.1">
    <property type="nucleotide sequence ID" value="NZ_CAJVAS010000055.1"/>
</dbReference>
<keyword evidence="1 4" id="KW-0560">Oxidoreductase</keyword>
<sequence length="329" mass="36236">MAQRNIRWGVLGTGRIIGKAGTALTRAGNGMWLGVAGRNEESSRAAAEKYGVPRAYSGYGELLDDPEIDAVYIALLNHLHKEWAIRACKAGKHVLVEKPFAMSADDAKEMAAAAAQYGVRIKEAHVWHYYEGIDEIRKLLHDGSIGQWVHLQGHYSFIPDAASTRWNAAWGGGSLYDIGCYLVAWVRYFTGEEPLAVEAGARMHPVHQVDESFVGTMYFANGRTAQIGSFFNTMQGAYLEVFGTEGKLRVDFRATPEVLDLIVVLNGREQRFSMVRIDSFRQQAEHFADSILGGTSGSLQLDPAQEAIRQAVVMDALQEAAAKKSRISL</sequence>
<evidence type="ECO:0000259" key="3">
    <source>
        <dbReference type="Pfam" id="PF22725"/>
    </source>
</evidence>
<keyword evidence="5" id="KW-1185">Reference proteome</keyword>
<dbReference type="Proteomes" id="UP000693672">
    <property type="component" value="Unassembled WGS sequence"/>
</dbReference>
<dbReference type="GO" id="GO:0047061">
    <property type="term" value="F:glucose-fructose oxidoreductase activity"/>
    <property type="evidence" value="ECO:0007669"/>
    <property type="project" value="UniProtKB-EC"/>
</dbReference>
<feature type="domain" description="Gfo/Idh/MocA-like oxidoreductase N-terminal" evidence="2">
    <location>
        <begin position="6"/>
        <end position="123"/>
    </location>
</feature>
<dbReference type="InterPro" id="IPR000683">
    <property type="entry name" value="Gfo/Idh/MocA-like_OxRdtase_N"/>
</dbReference>
<proteinExistence type="predicted"/>
<protein>
    <submittedName>
        <fullName evidence="4">Glucose--fructose oxidoreductase</fullName>
        <ecNumber evidence="4">1.1.99.28</ecNumber>
    </submittedName>
</protein>
<evidence type="ECO:0000313" key="4">
    <source>
        <dbReference type="EMBL" id="CAG7650688.1"/>
    </source>
</evidence>
<evidence type="ECO:0000256" key="1">
    <source>
        <dbReference type="ARBA" id="ARBA00023002"/>
    </source>
</evidence>
<dbReference type="EC" id="1.1.99.28" evidence="4"/>
<comment type="caution">
    <text evidence="4">The sequence shown here is derived from an EMBL/GenBank/DDBJ whole genome shotgun (WGS) entry which is preliminary data.</text>
</comment>
<name>A0A916NLK9_9BACL</name>
<dbReference type="GO" id="GO:0000166">
    <property type="term" value="F:nucleotide binding"/>
    <property type="evidence" value="ECO:0007669"/>
    <property type="project" value="InterPro"/>
</dbReference>
<dbReference type="PANTHER" id="PTHR22604">
    <property type="entry name" value="OXIDOREDUCTASES"/>
    <property type="match status" value="1"/>
</dbReference>
<dbReference type="AlphaFoldDB" id="A0A916NLK9"/>
<feature type="domain" description="GFO/IDH/MocA-like oxidoreductase" evidence="3">
    <location>
        <begin position="135"/>
        <end position="249"/>
    </location>
</feature>
<dbReference type="InterPro" id="IPR055170">
    <property type="entry name" value="GFO_IDH_MocA-like_dom"/>
</dbReference>
<dbReference type="Pfam" id="PF01408">
    <property type="entry name" value="GFO_IDH_MocA"/>
    <property type="match status" value="1"/>
</dbReference>
<gene>
    <name evidence="4" type="primary">gfo_3</name>
    <name evidence="4" type="ORF">PAESOLCIP111_06152</name>
</gene>
<organism evidence="4 5">
    <name type="scientific">Paenibacillus solanacearum</name>
    <dbReference type="NCBI Taxonomy" id="2048548"/>
    <lineage>
        <taxon>Bacteria</taxon>
        <taxon>Bacillati</taxon>
        <taxon>Bacillota</taxon>
        <taxon>Bacilli</taxon>
        <taxon>Bacillales</taxon>
        <taxon>Paenibacillaceae</taxon>
        <taxon>Paenibacillus</taxon>
    </lineage>
</organism>
<dbReference type="InterPro" id="IPR050984">
    <property type="entry name" value="Gfo/Idh/MocA_domain"/>
</dbReference>
<dbReference type="Pfam" id="PF22725">
    <property type="entry name" value="GFO_IDH_MocA_C3"/>
    <property type="match status" value="1"/>
</dbReference>
<evidence type="ECO:0000259" key="2">
    <source>
        <dbReference type="Pfam" id="PF01408"/>
    </source>
</evidence>
<accession>A0A916NLK9</accession>
<reference evidence="4" key="1">
    <citation type="submission" date="2021-06" db="EMBL/GenBank/DDBJ databases">
        <authorList>
            <person name="Criscuolo A."/>
        </authorList>
    </citation>
    <scope>NUCLEOTIDE SEQUENCE</scope>
    <source>
        <strain evidence="4">CIP111600</strain>
    </source>
</reference>
<dbReference type="PANTHER" id="PTHR22604:SF105">
    <property type="entry name" value="TRANS-1,2-DIHYDROBENZENE-1,2-DIOL DEHYDROGENASE"/>
    <property type="match status" value="1"/>
</dbReference>